<sequence>MFITFFEFLDEYSSASNRVRQNTCCIFHRWK</sequence>
<evidence type="ECO:0000313" key="1">
    <source>
        <dbReference type="EMBL" id="CDW47806.1"/>
    </source>
</evidence>
<protein>
    <submittedName>
        <fullName evidence="1">Uncharacterized protein</fullName>
    </submittedName>
</protein>
<dbReference type="EMBL" id="HACA01030445">
    <property type="protein sequence ID" value="CDW47806.1"/>
    <property type="molecule type" value="Transcribed_RNA"/>
</dbReference>
<name>A0A0K2VCY1_LEPSM</name>
<accession>A0A0K2VCY1</accession>
<reference evidence="1" key="1">
    <citation type="submission" date="2014-05" db="EMBL/GenBank/DDBJ databases">
        <authorList>
            <person name="Chronopoulou M."/>
        </authorList>
    </citation>
    <scope>NUCLEOTIDE SEQUENCE</scope>
    <source>
        <tissue evidence="1">Whole organism</tissue>
    </source>
</reference>
<organism evidence="1">
    <name type="scientific">Lepeophtheirus salmonis</name>
    <name type="common">Salmon louse</name>
    <name type="synonym">Caligus salmonis</name>
    <dbReference type="NCBI Taxonomy" id="72036"/>
    <lineage>
        <taxon>Eukaryota</taxon>
        <taxon>Metazoa</taxon>
        <taxon>Ecdysozoa</taxon>
        <taxon>Arthropoda</taxon>
        <taxon>Crustacea</taxon>
        <taxon>Multicrustacea</taxon>
        <taxon>Hexanauplia</taxon>
        <taxon>Copepoda</taxon>
        <taxon>Siphonostomatoida</taxon>
        <taxon>Caligidae</taxon>
        <taxon>Lepeophtheirus</taxon>
    </lineage>
</organism>
<dbReference type="AlphaFoldDB" id="A0A0K2VCY1"/>
<proteinExistence type="predicted"/>